<dbReference type="EMBL" id="KV878679">
    <property type="protein sequence ID" value="OJJ77877.1"/>
    <property type="molecule type" value="Genomic_DNA"/>
</dbReference>
<evidence type="ECO:0000256" key="1">
    <source>
        <dbReference type="SAM" id="Phobius"/>
    </source>
</evidence>
<dbReference type="Proteomes" id="UP000184499">
    <property type="component" value="Unassembled WGS sequence"/>
</dbReference>
<dbReference type="RefSeq" id="XP_067485124.1">
    <property type="nucleotide sequence ID" value="XM_067622133.1"/>
</dbReference>
<keyword evidence="3" id="KW-1185">Reference proteome</keyword>
<reference evidence="3" key="1">
    <citation type="journal article" date="2017" name="Genome Biol.">
        <title>Comparative genomics reveals high biological diversity and specific adaptations in the industrially and medically important fungal genus Aspergillus.</title>
        <authorList>
            <person name="de Vries R.P."/>
            <person name="Riley R."/>
            <person name="Wiebenga A."/>
            <person name="Aguilar-Osorio G."/>
            <person name="Amillis S."/>
            <person name="Uchima C.A."/>
            <person name="Anderluh G."/>
            <person name="Asadollahi M."/>
            <person name="Askin M."/>
            <person name="Barry K."/>
            <person name="Battaglia E."/>
            <person name="Bayram O."/>
            <person name="Benocci T."/>
            <person name="Braus-Stromeyer S.A."/>
            <person name="Caldana C."/>
            <person name="Canovas D."/>
            <person name="Cerqueira G.C."/>
            <person name="Chen F."/>
            <person name="Chen W."/>
            <person name="Choi C."/>
            <person name="Clum A."/>
            <person name="Dos Santos R.A."/>
            <person name="Damasio A.R."/>
            <person name="Diallinas G."/>
            <person name="Emri T."/>
            <person name="Fekete E."/>
            <person name="Flipphi M."/>
            <person name="Freyberg S."/>
            <person name="Gallo A."/>
            <person name="Gournas C."/>
            <person name="Habgood R."/>
            <person name="Hainaut M."/>
            <person name="Harispe M.L."/>
            <person name="Henrissat B."/>
            <person name="Hilden K.S."/>
            <person name="Hope R."/>
            <person name="Hossain A."/>
            <person name="Karabika E."/>
            <person name="Karaffa L."/>
            <person name="Karanyi Z."/>
            <person name="Krasevec N."/>
            <person name="Kuo A."/>
            <person name="Kusch H."/>
            <person name="LaButti K."/>
            <person name="Lagendijk E.L."/>
            <person name="Lapidus A."/>
            <person name="Levasseur A."/>
            <person name="Lindquist E."/>
            <person name="Lipzen A."/>
            <person name="Logrieco A.F."/>
            <person name="MacCabe A."/>
            <person name="Maekelae M.R."/>
            <person name="Malavazi I."/>
            <person name="Melin P."/>
            <person name="Meyer V."/>
            <person name="Mielnichuk N."/>
            <person name="Miskei M."/>
            <person name="Molnar A.P."/>
            <person name="Mule G."/>
            <person name="Ngan C.Y."/>
            <person name="Orejas M."/>
            <person name="Orosz E."/>
            <person name="Ouedraogo J.P."/>
            <person name="Overkamp K.M."/>
            <person name="Park H.-S."/>
            <person name="Perrone G."/>
            <person name="Piumi F."/>
            <person name="Punt P.J."/>
            <person name="Ram A.F."/>
            <person name="Ramon A."/>
            <person name="Rauscher S."/>
            <person name="Record E."/>
            <person name="Riano-Pachon D.M."/>
            <person name="Robert V."/>
            <person name="Roehrig J."/>
            <person name="Ruller R."/>
            <person name="Salamov A."/>
            <person name="Salih N.S."/>
            <person name="Samson R.A."/>
            <person name="Sandor E."/>
            <person name="Sanguinetti M."/>
            <person name="Schuetze T."/>
            <person name="Sepcic K."/>
            <person name="Shelest E."/>
            <person name="Sherlock G."/>
            <person name="Sophianopoulou V."/>
            <person name="Squina F.M."/>
            <person name="Sun H."/>
            <person name="Susca A."/>
            <person name="Todd R.B."/>
            <person name="Tsang A."/>
            <person name="Unkles S.E."/>
            <person name="van de Wiele N."/>
            <person name="van Rossen-Uffink D."/>
            <person name="Oliveira J.V."/>
            <person name="Vesth T.C."/>
            <person name="Visser J."/>
            <person name="Yu J.-H."/>
            <person name="Zhou M."/>
            <person name="Andersen M.R."/>
            <person name="Archer D.B."/>
            <person name="Baker S.E."/>
            <person name="Benoit I."/>
            <person name="Brakhage A.A."/>
            <person name="Braus G.H."/>
            <person name="Fischer R."/>
            <person name="Frisvad J.C."/>
            <person name="Goldman G.H."/>
            <person name="Houbraken J."/>
            <person name="Oakley B."/>
            <person name="Pocsi I."/>
            <person name="Scazzocchio C."/>
            <person name="Seiboth B."/>
            <person name="vanKuyk P.A."/>
            <person name="Wortman J."/>
            <person name="Dyer P.S."/>
            <person name="Grigoriev I.V."/>
        </authorList>
    </citation>
    <scope>NUCLEOTIDE SEQUENCE [LARGE SCALE GENOMIC DNA]</scope>
    <source>
        <strain evidence="3">CBS 101740 / IMI 381727 / IBT 21946</strain>
    </source>
</reference>
<feature type="transmembrane region" description="Helical" evidence="1">
    <location>
        <begin position="52"/>
        <end position="76"/>
    </location>
</feature>
<dbReference type="AlphaFoldDB" id="A0A1L9V1R9"/>
<feature type="transmembrane region" description="Helical" evidence="1">
    <location>
        <begin position="12"/>
        <end position="32"/>
    </location>
</feature>
<organism evidence="2 3">
    <name type="scientific">Aspergillus brasiliensis (strain CBS 101740 / IMI 381727 / IBT 21946)</name>
    <dbReference type="NCBI Taxonomy" id="767769"/>
    <lineage>
        <taxon>Eukaryota</taxon>
        <taxon>Fungi</taxon>
        <taxon>Dikarya</taxon>
        <taxon>Ascomycota</taxon>
        <taxon>Pezizomycotina</taxon>
        <taxon>Eurotiomycetes</taxon>
        <taxon>Eurotiomycetidae</taxon>
        <taxon>Eurotiales</taxon>
        <taxon>Aspergillaceae</taxon>
        <taxon>Aspergillus</taxon>
        <taxon>Aspergillus subgen. Circumdati</taxon>
    </lineage>
</organism>
<name>A0A1L9V1R9_ASPBC</name>
<gene>
    <name evidence="2" type="ORF">ASPBRDRAFT_251115</name>
</gene>
<dbReference type="VEuPathDB" id="FungiDB:ASPBRDRAFT_251115"/>
<evidence type="ECO:0000313" key="3">
    <source>
        <dbReference type="Proteomes" id="UP000184499"/>
    </source>
</evidence>
<dbReference type="GeneID" id="93574621"/>
<keyword evidence="1" id="KW-1133">Transmembrane helix</keyword>
<proteinExistence type="predicted"/>
<keyword evidence="1" id="KW-0812">Transmembrane</keyword>
<evidence type="ECO:0000313" key="2">
    <source>
        <dbReference type="EMBL" id="OJJ77877.1"/>
    </source>
</evidence>
<protein>
    <submittedName>
        <fullName evidence="2">Uncharacterized protein</fullName>
    </submittedName>
</protein>
<accession>A0A1L9V1R9</accession>
<sequence length="100" mass="11328">MQTEYPRKTTHPNIIFFSVPFFFPSIRIFFSSPSSLLLFLTLPPLPLLTPSFSFVFISFLFYICVFLIPCGLSVCVQSAHSILGPSEKEVLVLSCTRLVF</sequence>
<keyword evidence="1" id="KW-0472">Membrane</keyword>